<evidence type="ECO:0000256" key="3">
    <source>
        <dbReference type="ARBA" id="ARBA00023125"/>
    </source>
</evidence>
<reference evidence="6 7" key="1">
    <citation type="journal article" date="2009" name="Nature">
        <title>The Sorghum bicolor genome and the diversification of grasses.</title>
        <authorList>
            <person name="Paterson A.H."/>
            <person name="Bowers J.E."/>
            <person name="Bruggmann R."/>
            <person name="Dubchak I."/>
            <person name="Grimwood J."/>
            <person name="Gundlach H."/>
            <person name="Haberer G."/>
            <person name="Hellsten U."/>
            <person name="Mitros T."/>
            <person name="Poliakov A."/>
            <person name="Schmutz J."/>
            <person name="Spannagl M."/>
            <person name="Tang H."/>
            <person name="Wang X."/>
            <person name="Wicker T."/>
            <person name="Bharti A.K."/>
            <person name="Chapman J."/>
            <person name="Feltus F.A."/>
            <person name="Gowik U."/>
            <person name="Grigoriev I.V."/>
            <person name="Lyons E."/>
            <person name="Maher C.A."/>
            <person name="Martis M."/>
            <person name="Narechania A."/>
            <person name="Otillar R.P."/>
            <person name="Penning B.W."/>
            <person name="Salamov A.A."/>
            <person name="Wang Y."/>
            <person name="Zhang L."/>
            <person name="Carpita N.C."/>
            <person name="Freeling M."/>
            <person name="Gingle A.R."/>
            <person name="Hash C.T."/>
            <person name="Keller B."/>
            <person name="Klein P."/>
            <person name="Kresovich S."/>
            <person name="McCann M.C."/>
            <person name="Ming R."/>
            <person name="Peterson D.G."/>
            <person name="Mehboob-ur-Rahman"/>
            <person name="Ware D."/>
            <person name="Westhoff P."/>
            <person name="Mayer K.F."/>
            <person name="Messing J."/>
            <person name="Rokhsar D.S."/>
        </authorList>
    </citation>
    <scope>NUCLEOTIDE SEQUENCE [LARGE SCALE GENOMIC DNA]</scope>
    <source>
        <strain evidence="7">cv. BTx623</strain>
    </source>
</reference>
<keyword evidence="3" id="KW-0238">DNA-binding</keyword>
<evidence type="ECO:0000313" key="6">
    <source>
        <dbReference type="EMBL" id="OQU87504.1"/>
    </source>
</evidence>
<keyword evidence="4" id="KW-0804">Transcription</keyword>
<dbReference type="GO" id="GO:0003677">
    <property type="term" value="F:DNA binding"/>
    <property type="evidence" value="ECO:0007669"/>
    <property type="project" value="UniProtKB-KW"/>
</dbReference>
<name>A0A1W0VZG6_SORBI</name>
<dbReference type="EMBL" id="CM000762">
    <property type="protein sequence ID" value="OQU87504.1"/>
    <property type="molecule type" value="Genomic_DNA"/>
</dbReference>
<accession>A0A1W0VZG6</accession>
<dbReference type="Gramene" id="OQU87504">
    <property type="protein sequence ID" value="OQU87504"/>
    <property type="gene ID" value="SORBI_3003G291050"/>
</dbReference>
<evidence type="ECO:0000313" key="7">
    <source>
        <dbReference type="Proteomes" id="UP000000768"/>
    </source>
</evidence>
<dbReference type="AlphaFoldDB" id="A0A1W0VZG6"/>
<evidence type="ECO:0008006" key="8">
    <source>
        <dbReference type="Google" id="ProtNLM"/>
    </source>
</evidence>
<keyword evidence="5" id="KW-0539">Nucleus</keyword>
<evidence type="ECO:0000256" key="2">
    <source>
        <dbReference type="ARBA" id="ARBA00023015"/>
    </source>
</evidence>
<comment type="subcellular location">
    <subcellularLocation>
        <location evidence="1">Nucleus</location>
    </subcellularLocation>
</comment>
<dbReference type="InterPro" id="IPR015300">
    <property type="entry name" value="DNA-bd_pseudobarrel_sf"/>
</dbReference>
<protein>
    <recommendedName>
        <fullName evidence="8">TF-B3 domain-containing protein</fullName>
    </recommendedName>
</protein>
<dbReference type="PANTHER" id="PTHR34397:SF16">
    <property type="entry name" value="TF-B3 DOMAIN-CONTAINING PROTEIN"/>
    <property type="match status" value="1"/>
</dbReference>
<keyword evidence="7" id="KW-1185">Reference proteome</keyword>
<dbReference type="GO" id="GO:0005634">
    <property type="term" value="C:nucleus"/>
    <property type="evidence" value="ECO:0007669"/>
    <property type="project" value="UniProtKB-SubCell"/>
</dbReference>
<sequence length="178" mass="20409">MKRLHSTDVRDDQNRLQLSGRSPISQIFTDAEKVRVRTSGGMSVTAFDRRGQQYEMTCKLWRDKHYRFMGPGWKNFRQAHGLTIPKEAHLTRRVTVKLWAFRSRALLLPEVEDDDGEEEEPGHYPDGALGLVLLLVDEGEQEEAAGGEEVATRDGPRKFLELMAAVALWLLWTRDDDD</sequence>
<organism evidence="6 7">
    <name type="scientific">Sorghum bicolor</name>
    <name type="common">Sorghum</name>
    <name type="synonym">Sorghum vulgare</name>
    <dbReference type="NCBI Taxonomy" id="4558"/>
    <lineage>
        <taxon>Eukaryota</taxon>
        <taxon>Viridiplantae</taxon>
        <taxon>Streptophyta</taxon>
        <taxon>Embryophyta</taxon>
        <taxon>Tracheophyta</taxon>
        <taxon>Spermatophyta</taxon>
        <taxon>Magnoliopsida</taxon>
        <taxon>Liliopsida</taxon>
        <taxon>Poales</taxon>
        <taxon>Poaceae</taxon>
        <taxon>PACMAD clade</taxon>
        <taxon>Panicoideae</taxon>
        <taxon>Andropogonodae</taxon>
        <taxon>Andropogoneae</taxon>
        <taxon>Sorghinae</taxon>
        <taxon>Sorghum</taxon>
    </lineage>
</organism>
<evidence type="ECO:0000256" key="4">
    <source>
        <dbReference type="ARBA" id="ARBA00023163"/>
    </source>
</evidence>
<reference evidence="7" key="2">
    <citation type="journal article" date="2018" name="Plant J.">
        <title>The Sorghum bicolor reference genome: improved assembly, gene annotations, a transcriptome atlas, and signatures of genome organization.</title>
        <authorList>
            <person name="McCormick R.F."/>
            <person name="Truong S.K."/>
            <person name="Sreedasyam A."/>
            <person name="Jenkins J."/>
            <person name="Shu S."/>
            <person name="Sims D."/>
            <person name="Kennedy M."/>
            <person name="Amirebrahimi M."/>
            <person name="Weers B.D."/>
            <person name="McKinley B."/>
            <person name="Mattison A."/>
            <person name="Morishige D.T."/>
            <person name="Grimwood J."/>
            <person name="Schmutz J."/>
            <person name="Mullet J.E."/>
        </authorList>
    </citation>
    <scope>NUCLEOTIDE SEQUENCE [LARGE SCALE GENOMIC DNA]</scope>
    <source>
        <strain evidence="7">cv. BTx623</strain>
    </source>
</reference>
<proteinExistence type="predicted"/>
<dbReference type="InParanoid" id="A0A1W0VZG6"/>
<dbReference type="Proteomes" id="UP000000768">
    <property type="component" value="Chromosome 3"/>
</dbReference>
<evidence type="ECO:0000256" key="5">
    <source>
        <dbReference type="ARBA" id="ARBA00023242"/>
    </source>
</evidence>
<dbReference type="Gene3D" id="2.40.330.10">
    <property type="entry name" value="DNA-binding pseudobarrel domain"/>
    <property type="match status" value="1"/>
</dbReference>
<dbReference type="PANTHER" id="PTHR34397">
    <property type="entry name" value="OS05G0237600 PROTEIN"/>
    <property type="match status" value="1"/>
</dbReference>
<gene>
    <name evidence="6" type="ORF">SORBI_3003G291050</name>
</gene>
<evidence type="ECO:0000256" key="1">
    <source>
        <dbReference type="ARBA" id="ARBA00004123"/>
    </source>
</evidence>
<keyword evidence="2" id="KW-0805">Transcription regulation</keyword>
<dbReference type="SUPFAM" id="SSF101936">
    <property type="entry name" value="DNA-binding pseudobarrel domain"/>
    <property type="match status" value="1"/>
</dbReference>